<name>A0A1D4N5N2_9STAP</name>
<evidence type="ECO:0000259" key="1">
    <source>
        <dbReference type="Pfam" id="PF01408"/>
    </source>
</evidence>
<keyword evidence="2" id="KW-0560">Oxidoreductase</keyword>
<gene>
    <name evidence="2" type="primary">ycjS</name>
    <name evidence="2" type="ORF">SAMEA2297795_01700</name>
</gene>
<dbReference type="EC" id="1.-.-.-" evidence="2"/>
<dbReference type="InterPro" id="IPR000683">
    <property type="entry name" value="Gfo/Idh/MocA-like_OxRdtase_N"/>
</dbReference>
<feature type="domain" description="Gfo/Idh/MocA-like oxidoreductase N-terminal" evidence="1">
    <location>
        <begin position="2"/>
        <end position="109"/>
    </location>
</feature>
<dbReference type="AlphaFoldDB" id="A0A1D4N5N2"/>
<dbReference type="RefSeq" id="WP_342418084.1">
    <property type="nucleotide sequence ID" value="NZ_FMPG01000006.1"/>
</dbReference>
<reference evidence="2 3" key="1">
    <citation type="submission" date="2016-09" db="EMBL/GenBank/DDBJ databases">
        <authorList>
            <consortium name="Pathogen Informatics"/>
        </authorList>
    </citation>
    <scope>NUCLEOTIDE SEQUENCE [LARGE SCALE GENOMIC DNA]</scope>
    <source>
        <strain evidence="2 3">82B</strain>
    </source>
</reference>
<evidence type="ECO:0000313" key="3">
    <source>
        <dbReference type="Proteomes" id="UP000095768"/>
    </source>
</evidence>
<dbReference type="GO" id="GO:0000166">
    <property type="term" value="F:nucleotide binding"/>
    <property type="evidence" value="ECO:0007669"/>
    <property type="project" value="InterPro"/>
</dbReference>
<dbReference type="PANTHER" id="PTHR43249">
    <property type="entry name" value="UDP-N-ACETYL-2-AMINO-2-DEOXY-D-GLUCURONATE OXIDASE"/>
    <property type="match status" value="1"/>
</dbReference>
<dbReference type="Gene3D" id="3.40.50.720">
    <property type="entry name" value="NAD(P)-binding Rossmann-like Domain"/>
    <property type="match status" value="1"/>
</dbReference>
<dbReference type="Pfam" id="PF01408">
    <property type="entry name" value="GFO_IDH_MocA"/>
    <property type="match status" value="1"/>
</dbReference>
<dbReference type="GO" id="GO:0016491">
    <property type="term" value="F:oxidoreductase activity"/>
    <property type="evidence" value="ECO:0007669"/>
    <property type="project" value="UniProtKB-KW"/>
</dbReference>
<dbReference type="PANTHER" id="PTHR43249:SF1">
    <property type="entry name" value="D-GLUCOSIDE 3-DEHYDROGENASE"/>
    <property type="match status" value="1"/>
</dbReference>
<sequence>MLNIGIVGLGDISQVHIHAIKYNSNAQLVAVCDVDPTYSDKIPNVHFYSNLEEMLRSEKLDCVHVCLPHYLHVWATKTCVEHGVHVLQEKPLANNAKEGMELIKLQHKYPNIKIGICFQNRYNDTFQTLKRIVKSKSYGNIIGIKGLVTWYRPESYYTKKLGAEK</sequence>
<accession>A0A1D4N5N2</accession>
<evidence type="ECO:0000313" key="2">
    <source>
        <dbReference type="EMBL" id="SCT06066.1"/>
    </source>
</evidence>
<dbReference type="InterPro" id="IPR036291">
    <property type="entry name" value="NAD(P)-bd_dom_sf"/>
</dbReference>
<dbReference type="SUPFAM" id="SSF51735">
    <property type="entry name" value="NAD(P)-binding Rossmann-fold domains"/>
    <property type="match status" value="1"/>
</dbReference>
<protein>
    <submittedName>
        <fullName evidence="2">Lipopolysaccharide biosynthesis protein</fullName>
        <ecNumber evidence="2">1.-.-.-</ecNumber>
    </submittedName>
</protein>
<dbReference type="InterPro" id="IPR052515">
    <property type="entry name" value="Gfo/Idh/MocA_Oxidoreductase"/>
</dbReference>
<proteinExistence type="predicted"/>
<organism evidence="2 3">
    <name type="scientific">Staphylococcus caeli</name>
    <dbReference type="NCBI Taxonomy" id="2201815"/>
    <lineage>
        <taxon>Bacteria</taxon>
        <taxon>Bacillati</taxon>
        <taxon>Bacillota</taxon>
        <taxon>Bacilli</taxon>
        <taxon>Bacillales</taxon>
        <taxon>Staphylococcaceae</taxon>
        <taxon>Staphylococcus</taxon>
    </lineage>
</organism>
<dbReference type="EMBL" id="FMPG01000006">
    <property type="protein sequence ID" value="SCT06066.1"/>
    <property type="molecule type" value="Genomic_DNA"/>
</dbReference>
<dbReference type="Proteomes" id="UP000095768">
    <property type="component" value="Unassembled WGS sequence"/>
</dbReference>